<dbReference type="EMBL" id="RSCE01000002">
    <property type="protein sequence ID" value="RSH86314.1"/>
    <property type="molecule type" value="Genomic_DNA"/>
</dbReference>
<proteinExistence type="predicted"/>
<reference evidence="6 7" key="1">
    <citation type="submission" date="2018-11" db="EMBL/GenBank/DDBJ databases">
        <title>Genome sequence of Apiotrichum porosum DSM 27194.</title>
        <authorList>
            <person name="Aliyu H."/>
            <person name="Gorte O."/>
            <person name="Ochsenreither K."/>
        </authorList>
    </citation>
    <scope>NUCLEOTIDE SEQUENCE [LARGE SCALE GENOMIC DNA]</scope>
    <source>
        <strain evidence="6 7">DSM 27194</strain>
    </source>
</reference>
<dbReference type="InterPro" id="IPR016192">
    <property type="entry name" value="APOBEC/CMP_deaminase_Zn-bd"/>
</dbReference>
<feature type="signal peptide" evidence="4">
    <location>
        <begin position="1"/>
        <end position="24"/>
    </location>
</feature>
<keyword evidence="7" id="KW-1185">Reference proteome</keyword>
<evidence type="ECO:0000256" key="4">
    <source>
        <dbReference type="SAM" id="SignalP"/>
    </source>
</evidence>
<dbReference type="Pfam" id="PF00383">
    <property type="entry name" value="dCMP_cyt_deam_1"/>
    <property type="match status" value="1"/>
</dbReference>
<gene>
    <name evidence="6" type="ORF">EHS24_004557</name>
</gene>
<feature type="domain" description="CMP/dCMP-type deaminase" evidence="5">
    <location>
        <begin position="36"/>
        <end position="166"/>
    </location>
</feature>
<feature type="chain" id="PRO_5019457016" description="CMP/dCMP-type deaminase domain-containing protein" evidence="4">
    <location>
        <begin position="25"/>
        <end position="447"/>
    </location>
</feature>
<comment type="caution">
    <text evidence="6">The sequence shown here is derived from an EMBL/GenBank/DDBJ whole genome shotgun (WGS) entry which is preliminary data.</text>
</comment>
<evidence type="ECO:0000313" key="6">
    <source>
        <dbReference type="EMBL" id="RSH86314.1"/>
    </source>
</evidence>
<dbReference type="AlphaFoldDB" id="A0A427Y5G2"/>
<dbReference type="RefSeq" id="XP_028479099.1">
    <property type="nucleotide sequence ID" value="XM_028620127.1"/>
</dbReference>
<dbReference type="Gene3D" id="3.40.140.10">
    <property type="entry name" value="Cytidine Deaminase, domain 2"/>
    <property type="match status" value="1"/>
</dbReference>
<organism evidence="6 7">
    <name type="scientific">Apiotrichum porosum</name>
    <dbReference type="NCBI Taxonomy" id="105984"/>
    <lineage>
        <taxon>Eukaryota</taxon>
        <taxon>Fungi</taxon>
        <taxon>Dikarya</taxon>
        <taxon>Basidiomycota</taxon>
        <taxon>Agaricomycotina</taxon>
        <taxon>Tremellomycetes</taxon>
        <taxon>Trichosporonales</taxon>
        <taxon>Trichosporonaceae</taxon>
        <taxon>Apiotrichum</taxon>
    </lineage>
</organism>
<dbReference type="GO" id="GO:0019239">
    <property type="term" value="F:deaminase activity"/>
    <property type="evidence" value="ECO:0007669"/>
    <property type="project" value="UniProtKB-ARBA"/>
</dbReference>
<dbReference type="OrthoDB" id="408702at2759"/>
<dbReference type="InterPro" id="IPR016193">
    <property type="entry name" value="Cytidine_deaminase-like"/>
</dbReference>
<keyword evidence="2" id="KW-0862">Zinc</keyword>
<dbReference type="GeneID" id="39589100"/>
<dbReference type="InterPro" id="IPR002125">
    <property type="entry name" value="CMP_dCMP_dom"/>
</dbReference>
<evidence type="ECO:0000313" key="7">
    <source>
        <dbReference type="Proteomes" id="UP000279236"/>
    </source>
</evidence>
<dbReference type="GO" id="GO:0008270">
    <property type="term" value="F:zinc ion binding"/>
    <property type="evidence" value="ECO:0007669"/>
    <property type="project" value="InterPro"/>
</dbReference>
<keyword evidence="1" id="KW-0479">Metal-binding</keyword>
<evidence type="ECO:0000256" key="1">
    <source>
        <dbReference type="ARBA" id="ARBA00022723"/>
    </source>
</evidence>
<keyword evidence="4" id="KW-0732">Signal</keyword>
<dbReference type="GO" id="GO:0006139">
    <property type="term" value="P:nucleobase-containing compound metabolic process"/>
    <property type="evidence" value="ECO:0007669"/>
    <property type="project" value="UniProtKB-ARBA"/>
</dbReference>
<evidence type="ECO:0000256" key="2">
    <source>
        <dbReference type="ARBA" id="ARBA00022833"/>
    </source>
</evidence>
<evidence type="ECO:0000256" key="3">
    <source>
        <dbReference type="SAM" id="MobiDB-lite"/>
    </source>
</evidence>
<dbReference type="PROSITE" id="PS00903">
    <property type="entry name" value="CYT_DCMP_DEAMINASES_1"/>
    <property type="match status" value="1"/>
</dbReference>
<name>A0A427Y5G2_9TREE</name>
<sequence length="447" mass="48697">MIGRFHLIMTLAGLLQVLFAAAGSAPVLVLNDVPSDRRLHWMKVAHEAIYVVPNAHPCPAHPFGTAIVNTTSDQLVCIAANQIDATGDPTLHGEIAGIRNCTNVLAARGLSPAEISAAWRDFSLYTNGEPCAMCGSAIRQGVELKMSSWMGGRSVGGWVNHMGEVQLATSWHKQDWKYGTAKHHLMQESDDDPFNEGRANGQRASGMAPSRTVEPNMFRVLTTPSSFRFIPLVSTFPISTAFIMALHDVLTPGEHEALGFKKAGNWDASDPRYNQYAPGSPSNPLSETTKLPVEAIQHASSDIDSLFDDDGVDVDSELGDFTATLETVWPRKRQEGSTPTSEPPRNPSSASGGGDHSDEDNTQPLSKKRKIHTPKPTVASPDGPPQNAPDEVWERDQYAGLEPEDLITLLVQRDRQLYDSDEKVIALREKLAAARKLTLAICDETTF</sequence>
<feature type="region of interest" description="Disordered" evidence="3">
    <location>
        <begin position="188"/>
        <end position="210"/>
    </location>
</feature>
<evidence type="ECO:0000259" key="5">
    <source>
        <dbReference type="PROSITE" id="PS51747"/>
    </source>
</evidence>
<dbReference type="Proteomes" id="UP000279236">
    <property type="component" value="Unassembled WGS sequence"/>
</dbReference>
<dbReference type="STRING" id="105984.A0A427Y5G2"/>
<accession>A0A427Y5G2</accession>
<protein>
    <recommendedName>
        <fullName evidence="5">CMP/dCMP-type deaminase domain-containing protein</fullName>
    </recommendedName>
</protein>
<dbReference type="PROSITE" id="PS51747">
    <property type="entry name" value="CYT_DCMP_DEAMINASES_2"/>
    <property type="match status" value="1"/>
</dbReference>
<feature type="region of interest" description="Disordered" evidence="3">
    <location>
        <begin position="325"/>
        <end position="391"/>
    </location>
</feature>
<dbReference type="SUPFAM" id="SSF53927">
    <property type="entry name" value="Cytidine deaminase-like"/>
    <property type="match status" value="1"/>
</dbReference>
<dbReference type="GO" id="GO:0016814">
    <property type="term" value="F:hydrolase activity, acting on carbon-nitrogen (but not peptide) bonds, in cyclic amidines"/>
    <property type="evidence" value="ECO:0007669"/>
    <property type="project" value="UniProtKB-ARBA"/>
</dbReference>